<evidence type="ECO:0000313" key="2">
    <source>
        <dbReference type="Proteomes" id="UP000815677"/>
    </source>
</evidence>
<gene>
    <name evidence="1" type="ORF">MCHLO_14891</name>
</gene>
<sequence length="195" mass="22032">MKDFAKWMEKWQEPVLDWALFAANLANQTPDFLRDHCFYAVLERRQDVRAHAPSQSRFRVNAAGMRPDSEVLDELRLVELIDMGTGYGREVVDAFNNVPRSPSILRFCISLHACYLRVCKCGEPNQLGCESRLLGVALAAAWQQQFGEHVSAGNSMVLRDSWLVLNHFVATGHLALFKSVKESLLEHAEKMAAVD</sequence>
<reference evidence="1" key="1">
    <citation type="submission" date="2014-09" db="EMBL/GenBank/DDBJ databases">
        <title>Genome sequence of the luminous mushroom Mycena chlorophos for searching fungal bioluminescence genes.</title>
        <authorList>
            <person name="Tanaka Y."/>
            <person name="Kasuga D."/>
            <person name="Oba Y."/>
            <person name="Hase S."/>
            <person name="Sato K."/>
            <person name="Oba Y."/>
            <person name="Sakakibara Y."/>
        </authorList>
    </citation>
    <scope>NUCLEOTIDE SEQUENCE</scope>
</reference>
<keyword evidence="2" id="KW-1185">Reference proteome</keyword>
<organism evidence="1 2">
    <name type="scientific">Mycena chlorophos</name>
    <name type="common">Agaric fungus</name>
    <name type="synonym">Agaricus chlorophos</name>
    <dbReference type="NCBI Taxonomy" id="658473"/>
    <lineage>
        <taxon>Eukaryota</taxon>
        <taxon>Fungi</taxon>
        <taxon>Dikarya</taxon>
        <taxon>Basidiomycota</taxon>
        <taxon>Agaricomycotina</taxon>
        <taxon>Agaricomycetes</taxon>
        <taxon>Agaricomycetidae</taxon>
        <taxon>Agaricales</taxon>
        <taxon>Marasmiineae</taxon>
        <taxon>Mycenaceae</taxon>
        <taxon>Mycena</taxon>
    </lineage>
</organism>
<name>A0ABQ0M540_MYCCL</name>
<proteinExistence type="predicted"/>
<dbReference type="EMBL" id="DF849702">
    <property type="protein sequence ID" value="GAT58458.1"/>
    <property type="molecule type" value="Genomic_DNA"/>
</dbReference>
<protein>
    <submittedName>
        <fullName evidence="1">Uncharacterized protein</fullName>
    </submittedName>
</protein>
<evidence type="ECO:0000313" key="1">
    <source>
        <dbReference type="EMBL" id="GAT58458.1"/>
    </source>
</evidence>
<dbReference type="Proteomes" id="UP000815677">
    <property type="component" value="Unassembled WGS sequence"/>
</dbReference>
<accession>A0ABQ0M540</accession>